<keyword evidence="12 13" id="KW-0539">Nucleus</keyword>
<evidence type="ECO:0000256" key="11">
    <source>
        <dbReference type="ARBA" id="ARBA00023204"/>
    </source>
</evidence>
<dbReference type="GO" id="GO:0048476">
    <property type="term" value="C:Holliday junction resolvase complex"/>
    <property type="evidence" value="ECO:0007669"/>
    <property type="project" value="UniProtKB-UniRule"/>
</dbReference>
<dbReference type="GO" id="GO:0000712">
    <property type="term" value="P:resolution of meiotic recombination intermediates"/>
    <property type="evidence" value="ECO:0007669"/>
    <property type="project" value="TreeGrafter"/>
</dbReference>
<dbReference type="GO" id="GO:0031573">
    <property type="term" value="P:mitotic intra-S DNA damage checkpoint signaling"/>
    <property type="evidence" value="ECO:0007669"/>
    <property type="project" value="TreeGrafter"/>
</dbReference>
<evidence type="ECO:0000256" key="6">
    <source>
        <dbReference type="ARBA" id="ARBA00022759"/>
    </source>
</evidence>
<dbReference type="GO" id="GO:0048257">
    <property type="term" value="F:3'-flap endonuclease activity"/>
    <property type="evidence" value="ECO:0007669"/>
    <property type="project" value="TreeGrafter"/>
</dbReference>
<proteinExistence type="inferred from homology"/>
<comment type="subunit">
    <text evidence="13">Interacts with EME1.</text>
</comment>
<dbReference type="GO" id="GO:0005634">
    <property type="term" value="C:nucleus"/>
    <property type="evidence" value="ECO:0007669"/>
    <property type="project" value="UniProtKB-SubCell"/>
</dbReference>
<comment type="similarity">
    <text evidence="3 13">Belongs to the XPF family.</text>
</comment>
<dbReference type="GO" id="GO:0008821">
    <property type="term" value="F:crossover junction DNA endonuclease activity"/>
    <property type="evidence" value="ECO:0007669"/>
    <property type="project" value="UniProtKB-UniRule"/>
</dbReference>
<dbReference type="SUPFAM" id="SSF52980">
    <property type="entry name" value="Restriction endonuclease-like"/>
    <property type="match status" value="1"/>
</dbReference>
<dbReference type="InterPro" id="IPR006166">
    <property type="entry name" value="ERCC4_domain"/>
</dbReference>
<dbReference type="Gene3D" id="1.10.150.670">
    <property type="entry name" value="Crossover junction endonuclease EME1, DNA-binding domain"/>
    <property type="match status" value="1"/>
</dbReference>
<dbReference type="InterPro" id="IPR011335">
    <property type="entry name" value="Restrct_endonuc-II-like"/>
</dbReference>
<evidence type="ECO:0000256" key="13">
    <source>
        <dbReference type="RuleBase" id="RU369042"/>
    </source>
</evidence>
<dbReference type="GO" id="GO:0003677">
    <property type="term" value="F:DNA binding"/>
    <property type="evidence" value="ECO:0007669"/>
    <property type="project" value="UniProtKB-UniRule"/>
</dbReference>
<evidence type="ECO:0000256" key="1">
    <source>
        <dbReference type="ARBA" id="ARBA00001946"/>
    </source>
</evidence>
<dbReference type="AlphaFoldDB" id="A0A7S3E503"/>
<dbReference type="Pfam" id="PF02732">
    <property type="entry name" value="ERCC4"/>
    <property type="match status" value="1"/>
</dbReference>
<evidence type="ECO:0000256" key="5">
    <source>
        <dbReference type="ARBA" id="ARBA00022723"/>
    </source>
</evidence>
<sequence length="202" mass="22660">MIVSIRSQRYGMQKHLLKRSGYSRVMYLIEGDIDAHNNAQYARNACVHLQLNDGFTLLRTAGINDTLRTYKNLSKYVEELYSQFVGPAPPGSECVTMGALKSLLQSERTLTVQDMFKLQLQHIPGIGKQAAEAVVRNFPTPMRFWREAVLGPLGKRPETAETMHAAAKRLKTLPINQGLRTTVVGETKAKKILNCLLNVNFT</sequence>
<evidence type="ECO:0000256" key="12">
    <source>
        <dbReference type="ARBA" id="ARBA00023242"/>
    </source>
</evidence>
<evidence type="ECO:0000259" key="14">
    <source>
        <dbReference type="Pfam" id="PF02732"/>
    </source>
</evidence>
<dbReference type="GO" id="GO:0006308">
    <property type="term" value="P:DNA catabolic process"/>
    <property type="evidence" value="ECO:0007669"/>
    <property type="project" value="UniProtKB-UniRule"/>
</dbReference>
<keyword evidence="9 13" id="KW-0460">Magnesium</keyword>
<feature type="domain" description="ERCC4" evidence="14">
    <location>
        <begin position="2"/>
        <end position="72"/>
    </location>
</feature>
<dbReference type="PANTHER" id="PTHR13451">
    <property type="entry name" value="CLASS II CROSSOVER JUNCTION ENDONUCLEASE MUS81"/>
    <property type="match status" value="1"/>
</dbReference>
<dbReference type="Gene3D" id="3.40.50.10130">
    <property type="match status" value="1"/>
</dbReference>
<name>A0A7S3E503_9CHLO</name>
<evidence type="ECO:0000256" key="2">
    <source>
        <dbReference type="ARBA" id="ARBA00004123"/>
    </source>
</evidence>
<gene>
    <name evidence="15" type="ORF">CLAU1311_LOCUS8260</name>
</gene>
<comment type="subcellular location">
    <subcellularLocation>
        <location evidence="2 13">Nucleus</location>
    </subcellularLocation>
</comment>
<accession>A0A7S3E503</accession>
<protein>
    <recommendedName>
        <fullName evidence="13">Crossover junction endonuclease MUS81</fullName>
        <ecNumber evidence="13">3.1.22.-</ecNumber>
    </recommendedName>
</protein>
<evidence type="ECO:0000256" key="3">
    <source>
        <dbReference type="ARBA" id="ARBA00010015"/>
    </source>
</evidence>
<comment type="cofactor">
    <cofactor evidence="1 13">
        <name>Mg(2+)</name>
        <dbReference type="ChEBI" id="CHEBI:18420"/>
    </cofactor>
</comment>
<keyword evidence="10 13" id="KW-0233">DNA recombination</keyword>
<dbReference type="GO" id="GO:0000727">
    <property type="term" value="P:double-strand break repair via break-induced replication"/>
    <property type="evidence" value="ECO:0007669"/>
    <property type="project" value="UniProtKB-UniRule"/>
</dbReference>
<keyword evidence="7 13" id="KW-0227">DNA damage</keyword>
<dbReference type="EC" id="3.1.22.-" evidence="13"/>
<keyword evidence="5 13" id="KW-0479">Metal-binding</keyword>
<dbReference type="InterPro" id="IPR042530">
    <property type="entry name" value="EME1/EME2_C"/>
</dbReference>
<keyword evidence="4 13" id="KW-0540">Nuclease</keyword>
<dbReference type="PANTHER" id="PTHR13451:SF0">
    <property type="entry name" value="CROSSOVER JUNCTION ENDONUCLEASE MUS81"/>
    <property type="match status" value="1"/>
</dbReference>
<comment type="function">
    <text evidence="13">Interacts with EME1 to form a DNA structure-specific endonuclease with substrate preference for branched DNA structures with a 5'-end at the branch nick. Typical substrates include 3'-flap structures, D-loops, replication forks and nicked Holliday junctions. May be required in mitosis for the processing of stalled or collapsed replication fork intermediates. May be required in meiosis for the repair of meiosis-specific double strand breaks subsequent to single-end invasion (SEI).</text>
</comment>
<evidence type="ECO:0000256" key="10">
    <source>
        <dbReference type="ARBA" id="ARBA00023172"/>
    </source>
</evidence>
<evidence type="ECO:0000256" key="7">
    <source>
        <dbReference type="ARBA" id="ARBA00022763"/>
    </source>
</evidence>
<organism evidence="15">
    <name type="scientific">Chloropicon laureae</name>
    <dbReference type="NCBI Taxonomy" id="464258"/>
    <lineage>
        <taxon>Eukaryota</taxon>
        <taxon>Viridiplantae</taxon>
        <taxon>Chlorophyta</taxon>
        <taxon>Chloropicophyceae</taxon>
        <taxon>Chloropicales</taxon>
        <taxon>Chloropicaceae</taxon>
        <taxon>Chloropicon</taxon>
    </lineage>
</organism>
<reference evidence="15" key="1">
    <citation type="submission" date="2021-01" db="EMBL/GenBank/DDBJ databases">
        <authorList>
            <person name="Corre E."/>
            <person name="Pelletier E."/>
            <person name="Niang G."/>
            <person name="Scheremetjew M."/>
            <person name="Finn R."/>
            <person name="Kale V."/>
            <person name="Holt S."/>
            <person name="Cochrane G."/>
            <person name="Meng A."/>
            <person name="Brown T."/>
            <person name="Cohen L."/>
        </authorList>
    </citation>
    <scope>NUCLEOTIDE SEQUENCE</scope>
    <source>
        <strain evidence="15">RCC856</strain>
    </source>
</reference>
<dbReference type="GO" id="GO:0046872">
    <property type="term" value="F:metal ion binding"/>
    <property type="evidence" value="ECO:0007669"/>
    <property type="project" value="UniProtKB-UniRule"/>
</dbReference>
<keyword evidence="11 13" id="KW-0234">DNA repair</keyword>
<keyword evidence="6 13" id="KW-0255">Endonuclease</keyword>
<evidence type="ECO:0000313" key="15">
    <source>
        <dbReference type="EMBL" id="CAE0026991.1"/>
    </source>
</evidence>
<keyword evidence="8 13" id="KW-0378">Hydrolase</keyword>
<evidence type="ECO:0000256" key="9">
    <source>
        <dbReference type="ARBA" id="ARBA00022842"/>
    </source>
</evidence>
<dbReference type="InterPro" id="IPR033309">
    <property type="entry name" value="Mus81"/>
</dbReference>
<dbReference type="EMBL" id="HBHU01012679">
    <property type="protein sequence ID" value="CAE0026991.1"/>
    <property type="molecule type" value="Transcribed_RNA"/>
</dbReference>
<evidence type="ECO:0000256" key="4">
    <source>
        <dbReference type="ARBA" id="ARBA00022722"/>
    </source>
</evidence>
<evidence type="ECO:0000256" key="8">
    <source>
        <dbReference type="ARBA" id="ARBA00022801"/>
    </source>
</evidence>